<evidence type="ECO:0000259" key="9">
    <source>
        <dbReference type="PROSITE" id="PS51379"/>
    </source>
</evidence>
<keyword evidence="5" id="KW-0479">Metal-binding</keyword>
<evidence type="ECO:0000313" key="10">
    <source>
        <dbReference type="EMBL" id="PXY02169.1"/>
    </source>
</evidence>
<dbReference type="EMBL" id="QFLI01000002">
    <property type="protein sequence ID" value="PXY02169.1"/>
    <property type="molecule type" value="Genomic_DNA"/>
</dbReference>
<dbReference type="SUPFAM" id="SSF54862">
    <property type="entry name" value="4Fe-4S ferredoxins"/>
    <property type="match status" value="1"/>
</dbReference>
<protein>
    <submittedName>
        <fullName evidence="10">Nitroreductase</fullName>
    </submittedName>
</protein>
<dbReference type="InterPro" id="IPR029479">
    <property type="entry name" value="Nitroreductase"/>
</dbReference>
<dbReference type="PROSITE" id="PS51379">
    <property type="entry name" value="4FE4S_FER_2"/>
    <property type="match status" value="2"/>
</dbReference>
<evidence type="ECO:0000256" key="3">
    <source>
        <dbReference type="ARBA" id="ARBA00022630"/>
    </source>
</evidence>
<dbReference type="Gene3D" id="3.30.70.20">
    <property type="match status" value="1"/>
</dbReference>
<evidence type="ECO:0000256" key="6">
    <source>
        <dbReference type="ARBA" id="ARBA00023002"/>
    </source>
</evidence>
<evidence type="ECO:0000256" key="7">
    <source>
        <dbReference type="ARBA" id="ARBA00023004"/>
    </source>
</evidence>
<keyword evidence="6" id="KW-0560">Oxidoreductase</keyword>
<dbReference type="InterPro" id="IPR017896">
    <property type="entry name" value="4Fe4S_Fe-S-bd"/>
</dbReference>
<dbReference type="Pfam" id="PF00881">
    <property type="entry name" value="Nitroreductase"/>
    <property type="match status" value="1"/>
</dbReference>
<gene>
    <name evidence="10" type="ORF">DF185_05860</name>
</gene>
<dbReference type="RefSeq" id="WP_110359803.1">
    <property type="nucleotide sequence ID" value="NZ_QFLI01000002.1"/>
</dbReference>
<evidence type="ECO:0000256" key="5">
    <source>
        <dbReference type="ARBA" id="ARBA00022723"/>
    </source>
</evidence>
<keyword evidence="11" id="KW-1185">Reference proteome</keyword>
<keyword evidence="8" id="KW-0411">Iron-sulfur</keyword>
<sequence>MIDFKVAEDKCIECGLCKEDCPVGIINLTPKASIAKEKERNCMKCQHCLAICPTAAISILGKKPEDSVSCKDDIPSAQAMNNHIKTRRSVRKFKDEDLDQELIQELMETASHAPTGHNDNAVLFSLIDNKEDIIIFREAVYNAIKKASAEGNLPKKYAMLASFQKLWEKAGIDIIFRNAPHMLIATAPAKDASPKVDSLITLTYFEFAANANKVATLWNGMITWVIEEIDPSLRGLIGIPQDHSIGYSMIFGKAGVKYARGIQSDGLHLNKINLKN</sequence>
<comment type="caution">
    <text evidence="10">The sequence shown here is derived from an EMBL/GenBank/DDBJ whole genome shotgun (WGS) entry which is preliminary data.</text>
</comment>
<keyword evidence="3" id="KW-0285">Flavoprotein</keyword>
<dbReference type="Pfam" id="PF12838">
    <property type="entry name" value="Fer4_7"/>
    <property type="match status" value="1"/>
</dbReference>
<dbReference type="GO" id="GO:0051536">
    <property type="term" value="F:iron-sulfur cluster binding"/>
    <property type="evidence" value="ECO:0007669"/>
    <property type="project" value="UniProtKB-KW"/>
</dbReference>
<dbReference type="PANTHER" id="PTHR43673:SF2">
    <property type="entry name" value="NITROREDUCTASE"/>
    <property type="match status" value="1"/>
</dbReference>
<feature type="domain" description="4Fe-4S ferredoxin-type" evidence="9">
    <location>
        <begin position="2"/>
        <end position="31"/>
    </location>
</feature>
<proteinExistence type="inferred from homology"/>
<dbReference type="GO" id="GO:0016491">
    <property type="term" value="F:oxidoreductase activity"/>
    <property type="evidence" value="ECO:0007669"/>
    <property type="project" value="UniProtKB-KW"/>
</dbReference>
<organism evidence="10 11">
    <name type="scientific">Marinifilum breve</name>
    <dbReference type="NCBI Taxonomy" id="2184082"/>
    <lineage>
        <taxon>Bacteria</taxon>
        <taxon>Pseudomonadati</taxon>
        <taxon>Bacteroidota</taxon>
        <taxon>Bacteroidia</taxon>
        <taxon>Marinilabiliales</taxon>
        <taxon>Marinifilaceae</taxon>
    </lineage>
</organism>
<reference evidence="10 11" key="1">
    <citation type="submission" date="2018-05" db="EMBL/GenBank/DDBJ databases">
        <title>Marinifilum breve JC075T sp. nov., a marine bacterium isolated from Yongle Blue Hole in the South China Sea.</title>
        <authorList>
            <person name="Fu T."/>
        </authorList>
    </citation>
    <scope>NUCLEOTIDE SEQUENCE [LARGE SCALE GENOMIC DNA]</scope>
    <source>
        <strain evidence="10 11">JC075</strain>
    </source>
</reference>
<dbReference type="InterPro" id="IPR000415">
    <property type="entry name" value="Nitroreductase-like"/>
</dbReference>
<dbReference type="CDD" id="cd02143">
    <property type="entry name" value="nitroreductase_FeS-like"/>
    <property type="match status" value="1"/>
</dbReference>
<evidence type="ECO:0000256" key="8">
    <source>
        <dbReference type="ARBA" id="ARBA00023014"/>
    </source>
</evidence>
<evidence type="ECO:0000256" key="4">
    <source>
        <dbReference type="ARBA" id="ARBA00022643"/>
    </source>
</evidence>
<keyword evidence="4" id="KW-0288">FMN</keyword>
<feature type="domain" description="4Fe-4S ferredoxin-type" evidence="9">
    <location>
        <begin position="32"/>
        <end position="62"/>
    </location>
</feature>
<evidence type="ECO:0000313" key="11">
    <source>
        <dbReference type="Proteomes" id="UP000248079"/>
    </source>
</evidence>
<dbReference type="Proteomes" id="UP000248079">
    <property type="component" value="Unassembled WGS sequence"/>
</dbReference>
<evidence type="ECO:0000256" key="1">
    <source>
        <dbReference type="ARBA" id="ARBA00001917"/>
    </source>
</evidence>
<comment type="cofactor">
    <cofactor evidence="1">
        <name>FMN</name>
        <dbReference type="ChEBI" id="CHEBI:58210"/>
    </cofactor>
</comment>
<evidence type="ECO:0000256" key="2">
    <source>
        <dbReference type="ARBA" id="ARBA00007118"/>
    </source>
</evidence>
<dbReference type="AlphaFoldDB" id="A0A2V4A0D2"/>
<accession>A0A2V4A0D2</accession>
<dbReference type="PROSITE" id="PS00198">
    <property type="entry name" value="4FE4S_FER_1"/>
    <property type="match status" value="2"/>
</dbReference>
<dbReference type="PANTHER" id="PTHR43673">
    <property type="entry name" value="NAD(P)H NITROREDUCTASE YDGI-RELATED"/>
    <property type="match status" value="1"/>
</dbReference>
<dbReference type="GO" id="GO:0046872">
    <property type="term" value="F:metal ion binding"/>
    <property type="evidence" value="ECO:0007669"/>
    <property type="project" value="UniProtKB-KW"/>
</dbReference>
<comment type="similarity">
    <text evidence="2">Belongs to the nitroreductase family.</text>
</comment>
<dbReference type="SUPFAM" id="SSF55469">
    <property type="entry name" value="FMN-dependent nitroreductase-like"/>
    <property type="match status" value="1"/>
</dbReference>
<dbReference type="Gene3D" id="3.40.109.10">
    <property type="entry name" value="NADH Oxidase"/>
    <property type="match status" value="1"/>
</dbReference>
<name>A0A2V4A0D2_9BACT</name>
<dbReference type="InterPro" id="IPR017900">
    <property type="entry name" value="4Fe4S_Fe_S_CS"/>
</dbReference>
<dbReference type="OrthoDB" id="1091152at2"/>
<keyword evidence="7" id="KW-0408">Iron</keyword>